<dbReference type="Proteomes" id="UP001159428">
    <property type="component" value="Unassembled WGS sequence"/>
</dbReference>
<reference evidence="4 5" key="1">
    <citation type="submission" date="2022-05" db="EMBL/GenBank/DDBJ databases">
        <authorList>
            <consortium name="Genoscope - CEA"/>
            <person name="William W."/>
        </authorList>
    </citation>
    <scope>NUCLEOTIDE SEQUENCE [LARGE SCALE GENOMIC DNA]</scope>
</reference>
<keyword evidence="5" id="KW-1185">Reference proteome</keyword>
<dbReference type="PANTHER" id="PTHR19229">
    <property type="entry name" value="ATP-BINDING CASSETTE TRANSPORTER SUBFAMILY A ABCA"/>
    <property type="match status" value="1"/>
</dbReference>
<dbReference type="PROSITE" id="PS00211">
    <property type="entry name" value="ABC_TRANSPORTER_1"/>
    <property type="match status" value="1"/>
</dbReference>
<protein>
    <recommendedName>
        <fullName evidence="3">ABC transporter domain-containing protein</fullName>
    </recommendedName>
</protein>
<dbReference type="GO" id="GO:0140359">
    <property type="term" value="F:ABC-type transporter activity"/>
    <property type="evidence" value="ECO:0007669"/>
    <property type="project" value="InterPro"/>
</dbReference>
<evidence type="ECO:0000256" key="2">
    <source>
        <dbReference type="ARBA" id="ARBA00022737"/>
    </source>
</evidence>
<evidence type="ECO:0000259" key="3">
    <source>
        <dbReference type="Pfam" id="PF00005"/>
    </source>
</evidence>
<dbReference type="AlphaFoldDB" id="A0AAU9Y803"/>
<organism evidence="4 5">
    <name type="scientific">Pocillopora meandrina</name>
    <dbReference type="NCBI Taxonomy" id="46732"/>
    <lineage>
        <taxon>Eukaryota</taxon>
        <taxon>Metazoa</taxon>
        <taxon>Cnidaria</taxon>
        <taxon>Anthozoa</taxon>
        <taxon>Hexacorallia</taxon>
        <taxon>Scleractinia</taxon>
        <taxon>Astrocoeniina</taxon>
        <taxon>Pocilloporidae</taxon>
        <taxon>Pocillopora</taxon>
    </lineage>
</organism>
<dbReference type="GO" id="GO:0016887">
    <property type="term" value="F:ATP hydrolysis activity"/>
    <property type="evidence" value="ECO:0007669"/>
    <property type="project" value="InterPro"/>
</dbReference>
<evidence type="ECO:0000313" key="4">
    <source>
        <dbReference type="EMBL" id="CAH3168625.1"/>
    </source>
</evidence>
<evidence type="ECO:0000313" key="5">
    <source>
        <dbReference type="Proteomes" id="UP001159428"/>
    </source>
</evidence>
<dbReference type="PANTHER" id="PTHR19229:SF36">
    <property type="entry name" value="ATP-BINDING CASSETTE SUB-FAMILY A MEMBER 2"/>
    <property type="match status" value="1"/>
</dbReference>
<gene>
    <name evidence="4" type="ORF">PMEA_00009343</name>
</gene>
<dbReference type="SUPFAM" id="SSF52540">
    <property type="entry name" value="P-loop containing nucleoside triphosphate hydrolases"/>
    <property type="match status" value="1"/>
</dbReference>
<keyword evidence="2" id="KW-0677">Repeat</keyword>
<keyword evidence="1" id="KW-0813">Transport</keyword>
<feature type="domain" description="ABC transporter" evidence="3">
    <location>
        <begin position="5"/>
        <end position="107"/>
    </location>
</feature>
<proteinExistence type="predicted"/>
<dbReference type="CDD" id="cd03263">
    <property type="entry name" value="ABC_subfamily_A"/>
    <property type="match status" value="1"/>
</dbReference>
<dbReference type="GO" id="GO:0016020">
    <property type="term" value="C:membrane"/>
    <property type="evidence" value="ECO:0007669"/>
    <property type="project" value="InterPro"/>
</dbReference>
<dbReference type="Gene3D" id="3.40.50.300">
    <property type="entry name" value="P-loop containing nucleotide triphosphate hydrolases"/>
    <property type="match status" value="1"/>
</dbReference>
<dbReference type="EMBL" id="CALNXJ010000185">
    <property type="protein sequence ID" value="CAH3168625.1"/>
    <property type="molecule type" value="Genomic_DNA"/>
</dbReference>
<dbReference type="InterPro" id="IPR026082">
    <property type="entry name" value="ABCA"/>
</dbReference>
<dbReference type="InterPro" id="IPR003439">
    <property type="entry name" value="ABC_transporter-like_ATP-bd"/>
</dbReference>
<dbReference type="InterPro" id="IPR027417">
    <property type="entry name" value="P-loop_NTPase"/>
</dbReference>
<dbReference type="GO" id="GO:0005524">
    <property type="term" value="F:ATP binding"/>
    <property type="evidence" value="ECO:0007669"/>
    <property type="project" value="InterPro"/>
</dbReference>
<dbReference type="InterPro" id="IPR017871">
    <property type="entry name" value="ABC_transporter-like_CS"/>
</dbReference>
<name>A0AAU9Y803_9CNID</name>
<evidence type="ECO:0000256" key="1">
    <source>
        <dbReference type="ARBA" id="ARBA00022448"/>
    </source>
</evidence>
<sequence>MLLSHGKDITDPSQMQEIRKGIGVCQQQNVLFDFLTVKEHLELYSGLKEVPVEQRDVMVSSLLMEIDLADQRDTLSKDLSGGQKRKLSVGIALIGDPKVIILDEPTSGMDPYARRLIWSLLKEKCKNRVVLLTTHFMDEADILADYKVILSKGRVRCSGSSLFLKNRFGIGYHLNMALAENCNTQPLIELVQSKVEGAEAIRHHGKEMAFSLPVEQVSCFPDLFKALEDNNDSSEGCAAPLLGVTSYGVSMTTLEEVFLQLEGTSEESKISTDDAQETFEQSDANLLAPSDAMNIEDRGCRISGFVDAPNNTGWN</sequence>
<accession>A0AAU9Y803</accession>
<comment type="caution">
    <text evidence="4">The sequence shown here is derived from an EMBL/GenBank/DDBJ whole genome shotgun (WGS) entry which is preliminary data.</text>
</comment>
<dbReference type="GO" id="GO:0005319">
    <property type="term" value="F:lipid transporter activity"/>
    <property type="evidence" value="ECO:0007669"/>
    <property type="project" value="TreeGrafter"/>
</dbReference>
<dbReference type="Pfam" id="PF00005">
    <property type="entry name" value="ABC_tran"/>
    <property type="match status" value="1"/>
</dbReference>